<protein>
    <submittedName>
        <fullName evidence="10">Glycosyl/arabinosyl/mannosyl transferase</fullName>
    </submittedName>
</protein>
<feature type="transmembrane region" description="Helical" evidence="8">
    <location>
        <begin position="101"/>
        <end position="123"/>
    </location>
</feature>
<keyword evidence="3" id="KW-0328">Glycosyltransferase</keyword>
<evidence type="ECO:0000313" key="10">
    <source>
        <dbReference type="EMBL" id="GBR48179.1"/>
    </source>
</evidence>
<feature type="transmembrane region" description="Helical" evidence="8">
    <location>
        <begin position="129"/>
        <end position="145"/>
    </location>
</feature>
<feature type="transmembrane region" description="Helical" evidence="8">
    <location>
        <begin position="235"/>
        <end position="261"/>
    </location>
</feature>
<gene>
    <name evidence="10" type="ORF">AA106556_1717</name>
</gene>
<reference evidence="10" key="1">
    <citation type="submission" date="2013-04" db="EMBL/GenBank/DDBJ databases">
        <title>The genome sequencing project of 58 acetic acid bacteria.</title>
        <authorList>
            <person name="Okamoto-Kainuma A."/>
            <person name="Ishikawa M."/>
            <person name="Umino S."/>
            <person name="Koizumi Y."/>
            <person name="Shiwa Y."/>
            <person name="Yoshikawa H."/>
            <person name="Matsutani M."/>
            <person name="Matsushita K."/>
        </authorList>
    </citation>
    <scope>NUCLEOTIDE SEQUENCE</scope>
    <source>
        <strain evidence="10">NBRC 106556</strain>
    </source>
</reference>
<keyword evidence="4 10" id="KW-0808">Transferase</keyword>
<sequence>MWRSGEGLALAFGLLILTAARLWLAAVLPLTPDEAYYAVWSHHVQGGYLDHPFMVAVWIRIGTWLCGDNPLGVRVLGPLSVVPGSVLLVQAARRLCGDITYGLRAVWLLNATLMIGLGCATMTPDTPLVFFVTLALYALSYAVTVKDRVAQGLWWCAVGGALGLGFDSKYTAVLLAVSIAGAVLSNKHWRWKFAPWCAVPVFLGCIAPVLLWNAAHHWASFLKQGGRTSDWHPARAFQFLGELLGGQIGLATPLIFVVFVLGLRVAYRRRAEFGPWVLCWMALLPLGVFVQHAIGDRVQANWPAVLYPVWALAGGLSAWRIRGAVISGVVIFGVVVTHAVTHWPALPPTKDPVTRQTGGWAAFNATVIARAQAVNADAIAVDDYGVASEVKRSSMTLPVIGLDPRWHFLGRPLESFHKALIINDLHPSSLPEEKVCRQWQGREIRCYQVTVGPVRDGVSLP</sequence>
<dbReference type="PANTHER" id="PTHR33908:SF11">
    <property type="entry name" value="MEMBRANE PROTEIN"/>
    <property type="match status" value="1"/>
</dbReference>
<evidence type="ECO:0000256" key="1">
    <source>
        <dbReference type="ARBA" id="ARBA00004651"/>
    </source>
</evidence>
<evidence type="ECO:0000259" key="9">
    <source>
        <dbReference type="Pfam" id="PF13231"/>
    </source>
</evidence>
<dbReference type="Pfam" id="PF13231">
    <property type="entry name" value="PMT_2"/>
    <property type="match status" value="1"/>
</dbReference>
<evidence type="ECO:0000313" key="11">
    <source>
        <dbReference type="Proteomes" id="UP001062443"/>
    </source>
</evidence>
<dbReference type="EMBL" id="BAQB01000022">
    <property type="protein sequence ID" value="GBR48179.1"/>
    <property type="molecule type" value="Genomic_DNA"/>
</dbReference>
<dbReference type="PANTHER" id="PTHR33908">
    <property type="entry name" value="MANNOSYLTRANSFERASE YKCB-RELATED"/>
    <property type="match status" value="1"/>
</dbReference>
<name>A0ABQ0QKR8_9PROT</name>
<feature type="transmembrane region" description="Helical" evidence="8">
    <location>
        <begin position="326"/>
        <end position="346"/>
    </location>
</feature>
<evidence type="ECO:0000256" key="2">
    <source>
        <dbReference type="ARBA" id="ARBA00022475"/>
    </source>
</evidence>
<evidence type="ECO:0000256" key="3">
    <source>
        <dbReference type="ARBA" id="ARBA00022676"/>
    </source>
</evidence>
<evidence type="ECO:0000256" key="6">
    <source>
        <dbReference type="ARBA" id="ARBA00022989"/>
    </source>
</evidence>
<feature type="domain" description="Glycosyltransferase RgtA/B/C/D-like" evidence="9">
    <location>
        <begin position="50"/>
        <end position="212"/>
    </location>
</feature>
<evidence type="ECO:0000256" key="4">
    <source>
        <dbReference type="ARBA" id="ARBA00022679"/>
    </source>
</evidence>
<keyword evidence="11" id="KW-1185">Reference proteome</keyword>
<comment type="caution">
    <text evidence="10">The sequence shown here is derived from an EMBL/GenBank/DDBJ whole genome shotgun (WGS) entry which is preliminary data.</text>
</comment>
<evidence type="ECO:0000256" key="7">
    <source>
        <dbReference type="ARBA" id="ARBA00023136"/>
    </source>
</evidence>
<keyword evidence="5 8" id="KW-0812">Transmembrane</keyword>
<accession>A0ABQ0QKR8</accession>
<keyword evidence="6 8" id="KW-1133">Transmembrane helix</keyword>
<proteinExistence type="predicted"/>
<feature type="transmembrane region" description="Helical" evidence="8">
    <location>
        <begin position="273"/>
        <end position="294"/>
    </location>
</feature>
<dbReference type="GO" id="GO:0016740">
    <property type="term" value="F:transferase activity"/>
    <property type="evidence" value="ECO:0007669"/>
    <property type="project" value="UniProtKB-KW"/>
</dbReference>
<feature type="transmembrane region" description="Helical" evidence="8">
    <location>
        <begin position="71"/>
        <end position="89"/>
    </location>
</feature>
<organism evidence="10 11">
    <name type="scientific">Neokomagataea tanensis NBRC 106556</name>
    <dbReference type="NCBI Taxonomy" id="1223519"/>
    <lineage>
        <taxon>Bacteria</taxon>
        <taxon>Pseudomonadati</taxon>
        <taxon>Pseudomonadota</taxon>
        <taxon>Alphaproteobacteria</taxon>
        <taxon>Acetobacterales</taxon>
        <taxon>Acetobacteraceae</taxon>
        <taxon>Neokomagataea</taxon>
    </lineage>
</organism>
<dbReference type="InterPro" id="IPR038731">
    <property type="entry name" value="RgtA/B/C-like"/>
</dbReference>
<feature type="transmembrane region" description="Helical" evidence="8">
    <location>
        <begin position="193"/>
        <end position="215"/>
    </location>
</feature>
<dbReference type="Proteomes" id="UP001062443">
    <property type="component" value="Unassembled WGS sequence"/>
</dbReference>
<evidence type="ECO:0000256" key="5">
    <source>
        <dbReference type="ARBA" id="ARBA00022692"/>
    </source>
</evidence>
<keyword evidence="2" id="KW-1003">Cell membrane</keyword>
<comment type="subcellular location">
    <subcellularLocation>
        <location evidence="1">Cell membrane</location>
        <topology evidence="1">Multi-pass membrane protein</topology>
    </subcellularLocation>
</comment>
<feature type="transmembrane region" description="Helical" evidence="8">
    <location>
        <begin position="300"/>
        <end position="319"/>
    </location>
</feature>
<evidence type="ECO:0000256" key="8">
    <source>
        <dbReference type="SAM" id="Phobius"/>
    </source>
</evidence>
<dbReference type="InterPro" id="IPR050297">
    <property type="entry name" value="LipidA_mod_glycosyltrf_83"/>
</dbReference>
<keyword evidence="7 8" id="KW-0472">Membrane</keyword>